<evidence type="ECO:0000313" key="1">
    <source>
        <dbReference type="EMBL" id="KUG17962.1"/>
    </source>
</evidence>
<protein>
    <submittedName>
        <fullName evidence="1">Uncharacterized protein</fullName>
    </submittedName>
</protein>
<organism evidence="1">
    <name type="scientific">hydrocarbon metagenome</name>
    <dbReference type="NCBI Taxonomy" id="938273"/>
    <lineage>
        <taxon>unclassified sequences</taxon>
        <taxon>metagenomes</taxon>
        <taxon>ecological metagenomes</taxon>
    </lineage>
</organism>
<gene>
    <name evidence="1" type="ORF">ASZ90_012337</name>
</gene>
<sequence>MQTVQRHENAELLRAAALDERLADWTACLTRAVVKSCDRLGWMSAARGNKLDSPPVPHSEYLTMDVMAFAHKNTGNFNVL</sequence>
<accession>A0A0W8FAU3</accession>
<dbReference type="AlphaFoldDB" id="A0A0W8FAU3"/>
<dbReference type="EMBL" id="LNQE01001409">
    <property type="protein sequence ID" value="KUG17962.1"/>
    <property type="molecule type" value="Genomic_DNA"/>
</dbReference>
<comment type="caution">
    <text evidence="1">The sequence shown here is derived from an EMBL/GenBank/DDBJ whole genome shotgun (WGS) entry which is preliminary data.</text>
</comment>
<proteinExistence type="predicted"/>
<name>A0A0W8FAU3_9ZZZZ</name>
<reference evidence="1" key="1">
    <citation type="journal article" date="2015" name="Proc. Natl. Acad. Sci. U.S.A.">
        <title>Networks of energetic and metabolic interactions define dynamics in microbial communities.</title>
        <authorList>
            <person name="Embree M."/>
            <person name="Liu J.K."/>
            <person name="Al-Bassam M.M."/>
            <person name="Zengler K."/>
        </authorList>
    </citation>
    <scope>NUCLEOTIDE SEQUENCE</scope>
</reference>